<accession>A0A552G405</accession>
<sequence length="98" mass="10472">MSANNSKTDINFIEEQIKALSPEDRAALLSRLAPTFVFCGSSVVSFGSAVQVNGSQDLNAFVQINGSQDLNAFIDKIPPEALGEFLKAIGAYIVNHKA</sequence>
<dbReference type="AlphaFoldDB" id="A0A552G405"/>
<organism evidence="1 2">
    <name type="scientific">Microcystis aeruginosa Ma_QC_Ch_20071001_S25D</name>
    <dbReference type="NCBI Taxonomy" id="2486250"/>
    <lineage>
        <taxon>Bacteria</taxon>
        <taxon>Bacillati</taxon>
        <taxon>Cyanobacteriota</taxon>
        <taxon>Cyanophyceae</taxon>
        <taxon>Oscillatoriophycideae</taxon>
        <taxon>Chroococcales</taxon>
        <taxon>Microcystaceae</taxon>
        <taxon>Microcystis</taxon>
    </lineage>
</organism>
<proteinExistence type="predicted"/>
<name>A0A552G405_MICAE</name>
<evidence type="ECO:0000313" key="2">
    <source>
        <dbReference type="Proteomes" id="UP000316958"/>
    </source>
</evidence>
<evidence type="ECO:0000313" key="1">
    <source>
        <dbReference type="EMBL" id="TRU53728.1"/>
    </source>
</evidence>
<gene>
    <name evidence="1" type="ORF">EWV57_03245</name>
</gene>
<protein>
    <submittedName>
        <fullName evidence="1">Uncharacterized protein</fullName>
    </submittedName>
</protein>
<reference evidence="1 2" key="1">
    <citation type="submission" date="2019-01" db="EMBL/GenBank/DDBJ databases">
        <title>Coherence of Microcystis species and biogeography revealed through population genomics.</title>
        <authorList>
            <person name="Perez-Carrascal O.M."/>
            <person name="Terrat Y."/>
            <person name="Giani A."/>
            <person name="Fortin N."/>
            <person name="Tromas N."/>
            <person name="Shapiro B.J."/>
        </authorList>
    </citation>
    <scope>NUCLEOTIDE SEQUENCE [LARGE SCALE GENOMIC DNA]</scope>
    <source>
        <strain evidence="1">Ma_QC_Ch_20071001_S25D</strain>
    </source>
</reference>
<dbReference type="EMBL" id="SFBE01000055">
    <property type="protein sequence ID" value="TRU53728.1"/>
    <property type="molecule type" value="Genomic_DNA"/>
</dbReference>
<comment type="caution">
    <text evidence="1">The sequence shown here is derived from an EMBL/GenBank/DDBJ whole genome shotgun (WGS) entry which is preliminary data.</text>
</comment>
<dbReference type="Proteomes" id="UP000316958">
    <property type="component" value="Unassembled WGS sequence"/>
</dbReference>